<evidence type="ECO:0000259" key="5">
    <source>
        <dbReference type="PROSITE" id="PS50042"/>
    </source>
</evidence>
<keyword evidence="4" id="KW-0804">Transcription</keyword>
<evidence type="ECO:0000313" key="7">
    <source>
        <dbReference type="EMBL" id="QIZ07826.1"/>
    </source>
</evidence>
<feature type="domain" description="Cyclic nucleotide-binding" evidence="5">
    <location>
        <begin position="23"/>
        <end position="121"/>
    </location>
</feature>
<keyword evidence="1" id="KW-0805">Transcription regulation</keyword>
<reference evidence="7 8" key="1">
    <citation type="submission" date="2020-04" db="EMBL/GenBank/DDBJ databases">
        <title>Genome-Wide Identification of 5-Methylcytosine Sites in Bacterial Genomes By High-Throughput Sequencing of MspJI Restriction Fragments.</title>
        <authorList>
            <person name="Wu V."/>
        </authorList>
    </citation>
    <scope>NUCLEOTIDE SEQUENCE [LARGE SCALE GENOMIC DNA]</scope>
    <source>
        <strain evidence="7 8">S2</strain>
    </source>
</reference>
<sequence length="211" mass="24366">MAILFDSDINWESCLQFGTRQFFKEKSSIYQQGTLGDGFYYIQKGLIKVTTTTSIGKERMLNIAIPGQLLGVQAMDRQPHFTTATAVNDSILYYFSCEHFQKLIKAQPTILNMFIKTVIHKMHILADKIYLDSLTPEQQLSVILLNICYEFKNYEVPLTQQDLTKCTGLTRITLYKIIKQWKAEEIIESRGKKFLIKKPDELKKLLGKVII</sequence>
<evidence type="ECO:0000256" key="4">
    <source>
        <dbReference type="ARBA" id="ARBA00023163"/>
    </source>
</evidence>
<accession>A0A6H1P2Q2</accession>
<dbReference type="GO" id="GO:0003677">
    <property type="term" value="F:DNA binding"/>
    <property type="evidence" value="ECO:0007669"/>
    <property type="project" value="UniProtKB-KW"/>
</dbReference>
<protein>
    <submittedName>
        <fullName evidence="7">Crp/Fnr family transcriptional regulator</fullName>
    </submittedName>
</protein>
<organism evidence="7 8">
    <name type="scientific">Priestia megaterium</name>
    <name type="common">Bacillus megaterium</name>
    <dbReference type="NCBI Taxonomy" id="1404"/>
    <lineage>
        <taxon>Bacteria</taxon>
        <taxon>Bacillati</taxon>
        <taxon>Bacillota</taxon>
        <taxon>Bacilli</taxon>
        <taxon>Bacillales</taxon>
        <taxon>Bacillaceae</taxon>
        <taxon>Priestia</taxon>
    </lineage>
</organism>
<dbReference type="PROSITE" id="PS50042">
    <property type="entry name" value="CNMP_BINDING_3"/>
    <property type="match status" value="1"/>
</dbReference>
<dbReference type="SMART" id="SM00100">
    <property type="entry name" value="cNMP"/>
    <property type="match status" value="1"/>
</dbReference>
<keyword evidence="2" id="KW-0238">DNA-binding</keyword>
<dbReference type="Proteomes" id="UP000501868">
    <property type="component" value="Chromosome"/>
</dbReference>
<dbReference type="CDD" id="cd00038">
    <property type="entry name" value="CAP_ED"/>
    <property type="match status" value="1"/>
</dbReference>
<dbReference type="InterPro" id="IPR000595">
    <property type="entry name" value="cNMP-bd_dom"/>
</dbReference>
<keyword evidence="3" id="KW-0010">Activator</keyword>
<dbReference type="SUPFAM" id="SSF51206">
    <property type="entry name" value="cAMP-binding domain-like"/>
    <property type="match status" value="1"/>
</dbReference>
<proteinExistence type="predicted"/>
<evidence type="ECO:0000256" key="3">
    <source>
        <dbReference type="ARBA" id="ARBA00023159"/>
    </source>
</evidence>
<name>A0A6H1P2Q2_PRIMG</name>
<dbReference type="EMBL" id="CP051128">
    <property type="protein sequence ID" value="QIZ07826.1"/>
    <property type="molecule type" value="Genomic_DNA"/>
</dbReference>
<evidence type="ECO:0000259" key="6">
    <source>
        <dbReference type="PROSITE" id="PS51063"/>
    </source>
</evidence>
<dbReference type="SUPFAM" id="SSF46785">
    <property type="entry name" value="Winged helix' DNA-binding domain"/>
    <property type="match status" value="1"/>
</dbReference>
<evidence type="ECO:0000256" key="2">
    <source>
        <dbReference type="ARBA" id="ARBA00023125"/>
    </source>
</evidence>
<dbReference type="Pfam" id="PF00027">
    <property type="entry name" value="cNMP_binding"/>
    <property type="match status" value="1"/>
</dbReference>
<dbReference type="InterPro" id="IPR018490">
    <property type="entry name" value="cNMP-bd_dom_sf"/>
</dbReference>
<dbReference type="InterPro" id="IPR012318">
    <property type="entry name" value="HTH_CRP"/>
</dbReference>
<dbReference type="GO" id="GO:0006355">
    <property type="term" value="P:regulation of DNA-templated transcription"/>
    <property type="evidence" value="ECO:0007669"/>
    <property type="project" value="InterPro"/>
</dbReference>
<reference evidence="7 8" key="2">
    <citation type="submission" date="2020-04" db="EMBL/GenBank/DDBJ databases">
        <authorList>
            <person name="Fomenkov A."/>
            <person name="Anton B.P."/>
            <person name="Roberts R.J."/>
        </authorList>
    </citation>
    <scope>NUCLEOTIDE SEQUENCE [LARGE SCALE GENOMIC DNA]</scope>
    <source>
        <strain evidence="7 8">S2</strain>
    </source>
</reference>
<dbReference type="PROSITE" id="PS51063">
    <property type="entry name" value="HTH_CRP_2"/>
    <property type="match status" value="1"/>
</dbReference>
<dbReference type="InterPro" id="IPR036390">
    <property type="entry name" value="WH_DNA-bd_sf"/>
</dbReference>
<feature type="domain" description="HTH crp-type" evidence="6">
    <location>
        <begin position="134"/>
        <end position="200"/>
    </location>
</feature>
<evidence type="ECO:0000313" key="8">
    <source>
        <dbReference type="Proteomes" id="UP000501868"/>
    </source>
</evidence>
<gene>
    <name evidence="7" type="ORF">HFZ78_14755</name>
</gene>
<dbReference type="Gene3D" id="2.60.120.10">
    <property type="entry name" value="Jelly Rolls"/>
    <property type="match status" value="1"/>
</dbReference>
<dbReference type="Pfam" id="PF13545">
    <property type="entry name" value="HTH_Crp_2"/>
    <property type="match status" value="1"/>
</dbReference>
<evidence type="ECO:0000256" key="1">
    <source>
        <dbReference type="ARBA" id="ARBA00023015"/>
    </source>
</evidence>
<dbReference type="AlphaFoldDB" id="A0A6H1P2Q2"/>
<dbReference type="InterPro" id="IPR014710">
    <property type="entry name" value="RmlC-like_jellyroll"/>
</dbReference>